<feature type="compositionally biased region" description="Low complexity" evidence="1">
    <location>
        <begin position="126"/>
        <end position="145"/>
    </location>
</feature>
<protein>
    <submittedName>
        <fullName evidence="2">Uncharacterized protein</fullName>
    </submittedName>
</protein>
<gene>
    <name evidence="2" type="ORF">BCR32DRAFT_284359</name>
</gene>
<accession>A0A1Y1WRW1</accession>
<feature type="region of interest" description="Disordered" evidence="1">
    <location>
        <begin position="77"/>
        <end position="167"/>
    </location>
</feature>
<feature type="compositionally biased region" description="Low complexity" evidence="1">
    <location>
        <begin position="154"/>
        <end position="167"/>
    </location>
</feature>
<comment type="caution">
    <text evidence="2">The sequence shown here is derived from an EMBL/GenBank/DDBJ whole genome shotgun (WGS) entry which is preliminary data.</text>
</comment>
<sequence length="167" mass="18228">MSFFTTEFEKKQPSIDGLVAHWSSSMILALGARERGANNAKVAGSTPAQSKDARLAQSVERETLNLKVVVYQEKKFKTGKDEARKCSPVSSVARSAVNREVGGSSPPRSKKKGKQTNNSDLHYIQNNGKSNSNSNSNNSNNNSNSNDDDDDIHNSNGNNDNRNNNNK</sequence>
<organism evidence="2 3">
    <name type="scientific">Anaeromyces robustus</name>
    <dbReference type="NCBI Taxonomy" id="1754192"/>
    <lineage>
        <taxon>Eukaryota</taxon>
        <taxon>Fungi</taxon>
        <taxon>Fungi incertae sedis</taxon>
        <taxon>Chytridiomycota</taxon>
        <taxon>Chytridiomycota incertae sedis</taxon>
        <taxon>Neocallimastigomycetes</taxon>
        <taxon>Neocallimastigales</taxon>
        <taxon>Neocallimastigaceae</taxon>
        <taxon>Anaeromyces</taxon>
    </lineage>
</organism>
<dbReference type="AlphaFoldDB" id="A0A1Y1WRW1"/>
<evidence type="ECO:0000313" key="2">
    <source>
        <dbReference type="EMBL" id="ORX76283.1"/>
    </source>
</evidence>
<evidence type="ECO:0000256" key="1">
    <source>
        <dbReference type="SAM" id="MobiDB-lite"/>
    </source>
</evidence>
<proteinExistence type="predicted"/>
<dbReference type="Proteomes" id="UP000193944">
    <property type="component" value="Unassembled WGS sequence"/>
</dbReference>
<name>A0A1Y1WRW1_9FUNG</name>
<evidence type="ECO:0000313" key="3">
    <source>
        <dbReference type="Proteomes" id="UP000193944"/>
    </source>
</evidence>
<keyword evidence="3" id="KW-1185">Reference proteome</keyword>
<reference evidence="2 3" key="1">
    <citation type="submission" date="2016-08" db="EMBL/GenBank/DDBJ databases">
        <title>A Parts List for Fungal Cellulosomes Revealed by Comparative Genomics.</title>
        <authorList>
            <consortium name="DOE Joint Genome Institute"/>
            <person name="Haitjema C.H."/>
            <person name="Gilmore S.P."/>
            <person name="Henske J.K."/>
            <person name="Solomon K.V."/>
            <person name="De Groot R."/>
            <person name="Kuo A."/>
            <person name="Mondo S.J."/>
            <person name="Salamov A.A."/>
            <person name="Labutti K."/>
            <person name="Zhao Z."/>
            <person name="Chiniquy J."/>
            <person name="Barry K."/>
            <person name="Brewer H.M."/>
            <person name="Purvine S.O."/>
            <person name="Wright A.T."/>
            <person name="Boxma B."/>
            <person name="Van Alen T."/>
            <person name="Hackstein J.H."/>
            <person name="Baker S.E."/>
            <person name="Grigoriev I.V."/>
            <person name="O'Malley M.A."/>
        </authorList>
    </citation>
    <scope>NUCLEOTIDE SEQUENCE [LARGE SCALE GENOMIC DNA]</scope>
    <source>
        <strain evidence="2 3">S4</strain>
    </source>
</reference>
<feature type="region of interest" description="Disordered" evidence="1">
    <location>
        <begin position="36"/>
        <end position="56"/>
    </location>
</feature>
<dbReference type="EMBL" id="MCFG01000308">
    <property type="protein sequence ID" value="ORX76283.1"/>
    <property type="molecule type" value="Genomic_DNA"/>
</dbReference>
<reference evidence="2 3" key="2">
    <citation type="submission" date="2016-08" db="EMBL/GenBank/DDBJ databases">
        <title>Pervasive Adenine N6-methylation of Active Genes in Fungi.</title>
        <authorList>
            <consortium name="DOE Joint Genome Institute"/>
            <person name="Mondo S.J."/>
            <person name="Dannebaum R.O."/>
            <person name="Kuo R.C."/>
            <person name="Labutti K."/>
            <person name="Haridas S."/>
            <person name="Kuo A."/>
            <person name="Salamov A."/>
            <person name="Ahrendt S.R."/>
            <person name="Lipzen A."/>
            <person name="Sullivan W."/>
            <person name="Andreopoulos W.B."/>
            <person name="Clum A."/>
            <person name="Lindquist E."/>
            <person name="Daum C."/>
            <person name="Ramamoorthy G.K."/>
            <person name="Gryganskyi A."/>
            <person name="Culley D."/>
            <person name="Magnuson J.K."/>
            <person name="James T.Y."/>
            <person name="O'Malley M.A."/>
            <person name="Stajich J.E."/>
            <person name="Spatafora J.W."/>
            <person name="Visel A."/>
            <person name="Grigoriev I.V."/>
        </authorList>
    </citation>
    <scope>NUCLEOTIDE SEQUENCE [LARGE SCALE GENOMIC DNA]</scope>
    <source>
        <strain evidence="2 3">S4</strain>
    </source>
</reference>